<dbReference type="SMART" id="SM00715">
    <property type="entry name" value="LA"/>
    <property type="match status" value="1"/>
</dbReference>
<dbReference type="Gene3D" id="1.10.10.10">
    <property type="entry name" value="Winged helix-like DNA-binding domain superfamily/Winged helix DNA-binding domain"/>
    <property type="match status" value="1"/>
</dbReference>
<dbReference type="Pfam" id="PF00076">
    <property type="entry name" value="RRM_1"/>
    <property type="match status" value="1"/>
</dbReference>
<gene>
    <name evidence="6" type="ORF">CU097_015564</name>
</gene>
<dbReference type="Gene3D" id="3.30.70.330">
    <property type="match status" value="1"/>
</dbReference>
<dbReference type="OrthoDB" id="439993at2759"/>
<dbReference type="InterPro" id="IPR000504">
    <property type="entry name" value="RRM_dom"/>
</dbReference>
<dbReference type="GO" id="GO:0003723">
    <property type="term" value="F:RNA binding"/>
    <property type="evidence" value="ECO:0007669"/>
    <property type="project" value="UniProtKB-UniRule"/>
</dbReference>
<sequence>MSKAEQVNQQLHEIFDPENLKKDNFFRELVEKDPEGWVPIKKMSLIKRFKQIIEGDLSIFEEAVSTSPESFELNEAKTHLRCIKKAEEPKKEEEKDEKQSKNEEKIKNHIESLNHRSIYAKGFSVDKEPSEKDLKEFYGKFGRVLSLKFRREGDKKYEGKFKGSIFVEFENQEIAERVVAEATEYDGKELLTMIKGDYVDMKKREKYQGQEFEFKEMKKRHRYLVEYKNAKDTQFSDIKQIVKAITPVGRVEKLKEAGSGVLEIFETTPEEFLNKLGEQNAEGIQFMLCSAEARKHFLECQDKVKHRHDKGGRGGHGFRGKKRPQGRQQDDSNKRSRGVVEVKTAEK</sequence>
<evidence type="ECO:0000313" key="6">
    <source>
        <dbReference type="EMBL" id="RCI00686.1"/>
    </source>
</evidence>
<dbReference type="InterPro" id="IPR006630">
    <property type="entry name" value="La_HTH"/>
</dbReference>
<evidence type="ECO:0000256" key="3">
    <source>
        <dbReference type="SAM" id="MobiDB-lite"/>
    </source>
</evidence>
<feature type="compositionally biased region" description="Basic residues" evidence="3">
    <location>
        <begin position="316"/>
        <end position="325"/>
    </location>
</feature>
<reference evidence="6 7" key="1">
    <citation type="journal article" date="2018" name="G3 (Bethesda)">
        <title>Phylogenetic and Phylogenomic Definition of Rhizopus Species.</title>
        <authorList>
            <person name="Gryganskyi A.P."/>
            <person name="Golan J."/>
            <person name="Dolatabadi S."/>
            <person name="Mondo S."/>
            <person name="Robb S."/>
            <person name="Idnurm A."/>
            <person name="Muszewska A."/>
            <person name="Steczkiewicz K."/>
            <person name="Masonjones S."/>
            <person name="Liao H.L."/>
            <person name="Gajdeczka M.T."/>
            <person name="Anike F."/>
            <person name="Vuek A."/>
            <person name="Anishchenko I.M."/>
            <person name="Voigt K."/>
            <person name="de Hoog G.S."/>
            <person name="Smith M.E."/>
            <person name="Heitman J."/>
            <person name="Vilgalys R."/>
            <person name="Stajich J.E."/>
        </authorList>
    </citation>
    <scope>NUCLEOTIDE SEQUENCE [LARGE SCALE GENOMIC DNA]</scope>
    <source>
        <strain evidence="6 7">CBS 357.93</strain>
    </source>
</reference>
<proteinExistence type="predicted"/>
<comment type="caution">
    <text evidence="6">The sequence shown here is derived from an EMBL/GenBank/DDBJ whole genome shotgun (WGS) entry which is preliminary data.</text>
</comment>
<dbReference type="SMART" id="SM00360">
    <property type="entry name" value="RRM"/>
    <property type="match status" value="1"/>
</dbReference>
<evidence type="ECO:0000259" key="5">
    <source>
        <dbReference type="PROSITE" id="PS50961"/>
    </source>
</evidence>
<feature type="region of interest" description="Disordered" evidence="3">
    <location>
        <begin position="304"/>
        <end position="347"/>
    </location>
</feature>
<keyword evidence="7" id="KW-1185">Reference proteome</keyword>
<dbReference type="InterPro" id="IPR035979">
    <property type="entry name" value="RBD_domain_sf"/>
</dbReference>
<evidence type="ECO:0000313" key="7">
    <source>
        <dbReference type="Proteomes" id="UP000252139"/>
    </source>
</evidence>
<dbReference type="SUPFAM" id="SSF46785">
    <property type="entry name" value="Winged helix' DNA-binding domain"/>
    <property type="match status" value="1"/>
</dbReference>
<dbReference type="STRING" id="86630.A0A367KEP2"/>
<dbReference type="EMBL" id="PJQL01000046">
    <property type="protein sequence ID" value="RCI00686.1"/>
    <property type="molecule type" value="Genomic_DNA"/>
</dbReference>
<keyword evidence="1 2" id="KW-0694">RNA-binding</keyword>
<evidence type="ECO:0000256" key="2">
    <source>
        <dbReference type="PROSITE-ProRule" id="PRU00332"/>
    </source>
</evidence>
<dbReference type="Proteomes" id="UP000252139">
    <property type="component" value="Unassembled WGS sequence"/>
</dbReference>
<feature type="region of interest" description="Disordered" evidence="3">
    <location>
        <begin position="87"/>
        <end position="106"/>
    </location>
</feature>
<feature type="domain" description="HTH La-type RNA-binding" evidence="5">
    <location>
        <begin position="1"/>
        <end position="92"/>
    </location>
</feature>
<feature type="domain" description="RRM" evidence="4">
    <location>
        <begin position="116"/>
        <end position="206"/>
    </location>
</feature>
<dbReference type="PROSITE" id="PS50102">
    <property type="entry name" value="RRM"/>
    <property type="match status" value="1"/>
</dbReference>
<protein>
    <recommendedName>
        <fullName evidence="8">Lupus La protein</fullName>
    </recommendedName>
</protein>
<dbReference type="AlphaFoldDB" id="A0A367KEP2"/>
<dbReference type="SUPFAM" id="SSF54928">
    <property type="entry name" value="RNA-binding domain, RBD"/>
    <property type="match status" value="1"/>
</dbReference>
<dbReference type="InterPro" id="IPR036388">
    <property type="entry name" value="WH-like_DNA-bd_sf"/>
</dbReference>
<dbReference type="CDD" id="cd12291">
    <property type="entry name" value="RRM1_La"/>
    <property type="match status" value="1"/>
</dbReference>
<name>A0A367KEP2_RHIAZ</name>
<evidence type="ECO:0000259" key="4">
    <source>
        <dbReference type="PROSITE" id="PS50102"/>
    </source>
</evidence>
<organism evidence="6 7">
    <name type="scientific">Rhizopus azygosporus</name>
    <name type="common">Rhizopus microsporus var. azygosporus</name>
    <dbReference type="NCBI Taxonomy" id="86630"/>
    <lineage>
        <taxon>Eukaryota</taxon>
        <taxon>Fungi</taxon>
        <taxon>Fungi incertae sedis</taxon>
        <taxon>Mucoromycota</taxon>
        <taxon>Mucoromycotina</taxon>
        <taxon>Mucoromycetes</taxon>
        <taxon>Mucorales</taxon>
        <taxon>Mucorineae</taxon>
        <taxon>Rhizopodaceae</taxon>
        <taxon>Rhizopus</taxon>
    </lineage>
</organism>
<feature type="compositionally biased region" description="Basic and acidic residues" evidence="3">
    <location>
        <begin position="328"/>
        <end position="347"/>
    </location>
</feature>
<dbReference type="InterPro" id="IPR012677">
    <property type="entry name" value="Nucleotide-bd_a/b_plait_sf"/>
</dbReference>
<accession>A0A367KEP2</accession>
<dbReference type="InterPro" id="IPR036390">
    <property type="entry name" value="WH_DNA-bd_sf"/>
</dbReference>
<evidence type="ECO:0000256" key="1">
    <source>
        <dbReference type="ARBA" id="ARBA00022884"/>
    </source>
</evidence>
<evidence type="ECO:0008006" key="8">
    <source>
        <dbReference type="Google" id="ProtNLM"/>
    </source>
</evidence>
<dbReference type="PROSITE" id="PS50961">
    <property type="entry name" value="HTH_LA"/>
    <property type="match status" value="1"/>
</dbReference>